<dbReference type="Pfam" id="PF00515">
    <property type="entry name" value="TPR_1"/>
    <property type="match status" value="1"/>
</dbReference>
<feature type="repeat" description="TPR" evidence="3">
    <location>
        <begin position="1227"/>
        <end position="1260"/>
    </location>
</feature>
<dbReference type="Proteomes" id="UP000017127">
    <property type="component" value="Unassembled WGS sequence"/>
</dbReference>
<feature type="repeat" description="TPR" evidence="3">
    <location>
        <begin position="5"/>
        <end position="38"/>
    </location>
</feature>
<dbReference type="InterPro" id="IPR013105">
    <property type="entry name" value="TPR_2"/>
</dbReference>
<evidence type="ECO:0000313" key="5">
    <source>
        <dbReference type="EMBL" id="ERT05255.1"/>
    </source>
</evidence>
<evidence type="ECO:0000256" key="1">
    <source>
        <dbReference type="ARBA" id="ARBA00022737"/>
    </source>
</evidence>
<dbReference type="Pfam" id="PF07719">
    <property type="entry name" value="TPR_2"/>
    <property type="match status" value="1"/>
</dbReference>
<dbReference type="Gene3D" id="1.25.40.10">
    <property type="entry name" value="Tetratricopeptide repeat domain"/>
    <property type="match status" value="11"/>
</dbReference>
<evidence type="ECO:0000259" key="4">
    <source>
        <dbReference type="Pfam" id="PF04577"/>
    </source>
</evidence>
<dbReference type="Pfam" id="PF13424">
    <property type="entry name" value="TPR_12"/>
    <property type="match status" value="1"/>
</dbReference>
<name>U7QDZ3_9CYAN</name>
<dbReference type="RefSeq" id="WP_023068519.1">
    <property type="nucleotide sequence ID" value="NZ_AUZM01000063.1"/>
</dbReference>
<dbReference type="Pfam" id="PF04577">
    <property type="entry name" value="Glyco_transf_61"/>
    <property type="match status" value="1"/>
</dbReference>
<feature type="repeat" description="TPR" evidence="3">
    <location>
        <begin position="929"/>
        <end position="962"/>
    </location>
</feature>
<feature type="repeat" description="TPR" evidence="3">
    <location>
        <begin position="73"/>
        <end position="106"/>
    </location>
</feature>
<evidence type="ECO:0000313" key="6">
    <source>
        <dbReference type="Proteomes" id="UP000017127"/>
    </source>
</evidence>
<dbReference type="Pfam" id="PF13414">
    <property type="entry name" value="TPR_11"/>
    <property type="match status" value="5"/>
</dbReference>
<dbReference type="PROSITE" id="PS50005">
    <property type="entry name" value="TPR"/>
    <property type="match status" value="20"/>
</dbReference>
<dbReference type="SUPFAM" id="SSF48439">
    <property type="entry name" value="Protein prenylyltransferase"/>
    <property type="match status" value="1"/>
</dbReference>
<feature type="repeat" description="TPR" evidence="3">
    <location>
        <begin position="1687"/>
        <end position="1720"/>
    </location>
</feature>
<feature type="repeat" description="TPR" evidence="3">
    <location>
        <begin position="861"/>
        <end position="894"/>
    </location>
</feature>
<keyword evidence="2 3" id="KW-0802">TPR repeat</keyword>
<feature type="repeat" description="TPR" evidence="3">
    <location>
        <begin position="1721"/>
        <end position="1754"/>
    </location>
</feature>
<dbReference type="OrthoDB" id="182122at2"/>
<dbReference type="GO" id="GO:0097363">
    <property type="term" value="F:protein O-acetylglucosaminyltransferase activity"/>
    <property type="evidence" value="ECO:0007669"/>
    <property type="project" value="TreeGrafter"/>
</dbReference>
<dbReference type="InterPro" id="IPR049625">
    <property type="entry name" value="Glyco_transf_61_cat"/>
</dbReference>
<keyword evidence="6" id="KW-1185">Reference proteome</keyword>
<dbReference type="InterPro" id="IPR037919">
    <property type="entry name" value="OGT"/>
</dbReference>
<feature type="repeat" description="TPR" evidence="3">
    <location>
        <begin position="298"/>
        <end position="331"/>
    </location>
</feature>
<dbReference type="GO" id="GO:0006493">
    <property type="term" value="P:protein O-linked glycosylation"/>
    <property type="evidence" value="ECO:0007669"/>
    <property type="project" value="InterPro"/>
</dbReference>
<feature type="repeat" description="TPR" evidence="3">
    <location>
        <begin position="1549"/>
        <end position="1582"/>
    </location>
</feature>
<feature type="repeat" description="TPR" evidence="3">
    <location>
        <begin position="895"/>
        <end position="928"/>
    </location>
</feature>
<feature type="repeat" description="TPR" evidence="3">
    <location>
        <begin position="1481"/>
        <end position="1514"/>
    </location>
</feature>
<feature type="repeat" description="TPR" evidence="3">
    <location>
        <begin position="1653"/>
        <end position="1686"/>
    </location>
</feature>
<dbReference type="SUPFAM" id="SSF48452">
    <property type="entry name" value="TPR-like"/>
    <property type="match status" value="5"/>
</dbReference>
<accession>U7QDZ3</accession>
<dbReference type="PROSITE" id="PS50293">
    <property type="entry name" value="TPR_REGION"/>
    <property type="match status" value="7"/>
</dbReference>
<dbReference type="Pfam" id="PF13432">
    <property type="entry name" value="TPR_16"/>
    <property type="match status" value="1"/>
</dbReference>
<gene>
    <name evidence="5" type="ORF">M595_4817</name>
</gene>
<dbReference type="InterPro" id="IPR011990">
    <property type="entry name" value="TPR-like_helical_dom_sf"/>
</dbReference>
<feature type="repeat" description="TPR" evidence="3">
    <location>
        <begin position="152"/>
        <end position="185"/>
    </location>
</feature>
<dbReference type="EMBL" id="AUZM01000063">
    <property type="protein sequence ID" value="ERT05255.1"/>
    <property type="molecule type" value="Genomic_DNA"/>
</dbReference>
<evidence type="ECO:0000256" key="3">
    <source>
        <dbReference type="PROSITE-ProRule" id="PRU00339"/>
    </source>
</evidence>
<dbReference type="SMART" id="SM00028">
    <property type="entry name" value="TPR"/>
    <property type="match status" value="29"/>
</dbReference>
<keyword evidence="1" id="KW-0677">Repeat</keyword>
<dbReference type="PATRIC" id="fig|1348334.3.peg.4648"/>
<feature type="repeat" description="TPR" evidence="3">
    <location>
        <begin position="1159"/>
        <end position="1192"/>
    </location>
</feature>
<feature type="repeat" description="TPR" evidence="3">
    <location>
        <begin position="1515"/>
        <end position="1548"/>
    </location>
</feature>
<feature type="domain" description="Glycosyltransferase 61 catalytic" evidence="4">
    <location>
        <begin position="532"/>
        <end position="707"/>
    </location>
</feature>
<feature type="repeat" description="TPR" evidence="3">
    <location>
        <begin position="186"/>
        <end position="219"/>
    </location>
</feature>
<feature type="repeat" description="TPR" evidence="3">
    <location>
        <begin position="39"/>
        <end position="72"/>
    </location>
</feature>
<dbReference type="Pfam" id="PF13181">
    <property type="entry name" value="TPR_8"/>
    <property type="match status" value="4"/>
</dbReference>
<feature type="repeat" description="TPR" evidence="3">
    <location>
        <begin position="965"/>
        <end position="998"/>
    </location>
</feature>
<dbReference type="PANTHER" id="PTHR44366:SF1">
    <property type="entry name" value="UDP-N-ACETYLGLUCOSAMINE--PEPTIDE N-ACETYLGLUCOSAMINYLTRANSFERASE 110 KDA SUBUNIT"/>
    <property type="match status" value="1"/>
</dbReference>
<protein>
    <submittedName>
        <fullName evidence="5">Type IV pilus biogenesis/stability protein PilW</fullName>
    </submittedName>
</protein>
<dbReference type="PANTHER" id="PTHR44366">
    <property type="entry name" value="UDP-N-ACETYLGLUCOSAMINE--PEPTIDE N-ACETYLGLUCOSAMINYLTRANSFERASE 110 KDA SUBUNIT"/>
    <property type="match status" value="1"/>
</dbReference>
<comment type="caution">
    <text evidence="5">The sequence shown here is derived from an EMBL/GenBank/DDBJ whole genome shotgun (WGS) entry which is preliminary data.</text>
</comment>
<proteinExistence type="predicted"/>
<feature type="repeat" description="TPR" evidence="3">
    <location>
        <begin position="1619"/>
        <end position="1652"/>
    </location>
</feature>
<evidence type="ECO:0000256" key="2">
    <source>
        <dbReference type="ARBA" id="ARBA00022803"/>
    </source>
</evidence>
<organism evidence="5 6">
    <name type="scientific">Lyngbya aestuarii BL J</name>
    <dbReference type="NCBI Taxonomy" id="1348334"/>
    <lineage>
        <taxon>Bacteria</taxon>
        <taxon>Bacillati</taxon>
        <taxon>Cyanobacteriota</taxon>
        <taxon>Cyanophyceae</taxon>
        <taxon>Oscillatoriophycideae</taxon>
        <taxon>Oscillatoriales</taxon>
        <taxon>Microcoleaceae</taxon>
        <taxon>Lyngbya</taxon>
    </lineage>
</organism>
<dbReference type="InterPro" id="IPR019734">
    <property type="entry name" value="TPR_rpt"/>
</dbReference>
<sequence>MHHTAEALAKRGLNCYQQGQFETAIYYYQEALSQRPIWPEIYMNQGLVLDNLNQVQGAIYSYQKAIEQNSNYIQAYYHLGIAYQKEGQTDSAINTYKQAIEVSKKLNLPPEAQSHYLIDIYNHLGYLLISVQEIQEAIYIFESGINQFKQEATLHNNLGQALLEFKQESKALTCFQNAVELEPKNDIFLQNLGKTFQALNLHQDAIKSFKRAIKLQPESIFAHSALGESLISIGQFKSAIASLKIAIFSQNKFIDDYCSRAQSLTGKDELEKAIIACANFLNSLQVDSDFPRILDYLNQTYIHLGNTLVESKQYQKAEPYYHKSLQINPRSNEAYFQLNFCLEKQGKWNATQVIKQVLEEINPTLDDESYKINTAKKQYNYHHNHQNLGLLESNSNLEKCEGLNCQICLKEVFSKFNIKPLGENLFSCEFVDQSLVSEPQVSLSKFQYGRVLAAPQKNNWLVCDQIAIWNAQHQFIPELSRSYPGQLPFCKQEHSFPNSYFDPNHFQPEEQSKLELIEGNVAVLSGLSGNVYFHWMVDILPRLEILRKRGYAWNQIDWFVVNSIQQPFQRETLEKLGIPLTKIIESDRCPYLEAEKLIVPSFSSDLGWLSSEALAFHRSLFLNSKTPHPPNLPTRIYISREQASYRRIINETEVVSWLSQWGFVRVELESMSVQEQATLFANAEIIVSAHGSGLTNIMFCCPGTTVIELVSPHYIRHYYWVISQQLKLQHFYIKGEEFGCYPVRQLMYPNPLTEDILISLKSLEKVMKVADIIQNPTMLSFKPPISNPVMYLNKNKITPNSTLQPAKPAIKTSTASTQSGLCLNSEDTDIYLHGAEALYTQKQYEQAAVACQRIISIKPNAKAYKILGNVRQNQGQLEEAKDCYAKAIQLQPDFAEVFCNLGTLYAQQQEWQPAIICYQKAITLQPRLAIAYRNLARTWTQLGKKEEAAECWFHAYTLNPEAVSAEEYLHLGNSLLEIGLVERAISSYCQAIQSNPYSQESYKYLGKAMKRQMQLSQEALEYQSIVALNAVGSLPGYKPEYEMQNEEINSLSSQQDKRSLKGLRGFFNNLFSPFNSEPEVSSAILEATLPTRGKNNHTVFQVSSLQEVNHQSEDQESSTNQSHHIEHQILSNSQLQLHQSFLESQPQQNIPSLSQKSQVEYYIRQAETEAQLGNLPAAIEACQQALQIQPDTAIAYKILGQIEQAQGHRKSAQNLYEKAIDFGWKDAEVYLNLGTLCAQQQQWKDAVKYYQHSLKINPKSIVVYQNLSKVWKQLDKPLESAGCLYEAYSLEPQRATAKDHFNLGNTLLKQNQITSAIACYKRVIEMDSTLTAAYQHLSEALKRQGKLDEAEFYLQKLEQLHYPTISIQKDSKPQNNNHNFLNGYNGHQSSELDKITSISPIHLNGHNGHLNGKHELDSKVDTIEFSEQSEKVEVFATEKYSETLQNADYYLKEAEDYLKKKQFHKAIISCQKLIKIQPDLAIAYKLWGNALQGLDRVEEAKKQYNQALNLDPSFAEVHTNLGSLYAKDQQWDSAISCYQKAISLKPNLASTYRNLAKVWKHLGKAEEWANCWYQALTLEPENVPIEEQVKFAQALITLGKLDWAIFCYQQVIQVDQSQLEPYRNLGEIFITKQQWEEAIAIYHQAIEYHPQKSEFYCKLGQVLTLIEDWEDAITAYQQALDLDPNLATAYHNLAEIWVAQAQFDQAIRCYQQLIELEPKNWEAYHKLGDILQEKGLLDEAVEAYRQAIELTETESSSVENIEVETKN</sequence>
<feature type="repeat" description="TPR" evidence="3">
    <location>
        <begin position="1297"/>
        <end position="1330"/>
    </location>
</feature>
<reference evidence="5 6" key="1">
    <citation type="journal article" date="2013" name="Front. Microbiol.">
        <title>Comparative genomic analyses of the cyanobacterium, Lyngbya aestuarii BL J, a powerful hydrogen producer.</title>
        <authorList>
            <person name="Kothari A."/>
            <person name="Vaughn M."/>
            <person name="Garcia-Pichel F."/>
        </authorList>
    </citation>
    <scope>NUCLEOTIDE SEQUENCE [LARGE SCALE GENOMIC DNA]</scope>
    <source>
        <strain evidence="5 6">BL J</strain>
    </source>
</reference>